<dbReference type="FunFam" id="3.30.160.60:FF:001480">
    <property type="entry name" value="Si:cabz01071911.3"/>
    <property type="match status" value="1"/>
</dbReference>
<dbReference type="GO" id="GO:0001228">
    <property type="term" value="F:DNA-binding transcription activator activity, RNA polymerase II-specific"/>
    <property type="evidence" value="ECO:0007669"/>
    <property type="project" value="TreeGrafter"/>
</dbReference>
<feature type="domain" description="C2H2-type" evidence="13">
    <location>
        <begin position="565"/>
        <end position="593"/>
    </location>
</feature>
<feature type="compositionally biased region" description="Polar residues" evidence="12">
    <location>
        <begin position="242"/>
        <end position="255"/>
    </location>
</feature>
<dbReference type="AlphaFoldDB" id="A0A8S3YYB9"/>
<feature type="domain" description="C2H2-type" evidence="13">
    <location>
        <begin position="824"/>
        <end position="851"/>
    </location>
</feature>
<keyword evidence="15" id="KW-1185">Reference proteome</keyword>
<feature type="compositionally biased region" description="Polar residues" evidence="12">
    <location>
        <begin position="428"/>
        <end position="437"/>
    </location>
</feature>
<reference evidence="14" key="1">
    <citation type="submission" date="2021-04" db="EMBL/GenBank/DDBJ databases">
        <authorList>
            <consortium name="Molecular Ecology Group"/>
        </authorList>
    </citation>
    <scope>NUCLEOTIDE SEQUENCE</scope>
</reference>
<dbReference type="Pfam" id="PF00096">
    <property type="entry name" value="zf-C2H2"/>
    <property type="match status" value="3"/>
</dbReference>
<accession>A0A8S3YYB9</accession>
<feature type="region of interest" description="Disordered" evidence="12">
    <location>
        <begin position="194"/>
        <end position="272"/>
    </location>
</feature>
<evidence type="ECO:0000256" key="11">
    <source>
        <dbReference type="PROSITE-ProRule" id="PRU00042"/>
    </source>
</evidence>
<evidence type="ECO:0000256" key="4">
    <source>
        <dbReference type="ARBA" id="ARBA00022737"/>
    </source>
</evidence>
<evidence type="ECO:0000313" key="14">
    <source>
        <dbReference type="EMBL" id="CAG5119286.1"/>
    </source>
</evidence>
<evidence type="ECO:0000313" key="15">
    <source>
        <dbReference type="Proteomes" id="UP000678393"/>
    </source>
</evidence>
<dbReference type="PROSITE" id="PS00028">
    <property type="entry name" value="ZINC_FINGER_C2H2_1"/>
    <property type="match status" value="13"/>
</dbReference>
<dbReference type="FunFam" id="3.30.160.60:FF:000446">
    <property type="entry name" value="Zinc finger protein"/>
    <property type="match status" value="2"/>
</dbReference>
<keyword evidence="10" id="KW-0539">Nucleus</keyword>
<feature type="region of interest" description="Disordered" evidence="12">
    <location>
        <begin position="351"/>
        <end position="384"/>
    </location>
</feature>
<comment type="subcellular location">
    <subcellularLocation>
        <location evidence="1">Nucleus</location>
    </subcellularLocation>
</comment>
<evidence type="ECO:0000256" key="8">
    <source>
        <dbReference type="ARBA" id="ARBA00023125"/>
    </source>
</evidence>
<evidence type="ECO:0000256" key="3">
    <source>
        <dbReference type="ARBA" id="ARBA00022723"/>
    </source>
</evidence>
<feature type="domain" description="C2H2-type" evidence="13">
    <location>
        <begin position="680"/>
        <end position="707"/>
    </location>
</feature>
<evidence type="ECO:0000256" key="1">
    <source>
        <dbReference type="ARBA" id="ARBA00004123"/>
    </source>
</evidence>
<keyword evidence="4" id="KW-0677">Repeat</keyword>
<comment type="similarity">
    <text evidence="2">Belongs to the krueppel C2H2-type zinc-finger protein family.</text>
</comment>
<evidence type="ECO:0000256" key="2">
    <source>
        <dbReference type="ARBA" id="ARBA00006991"/>
    </source>
</evidence>
<feature type="domain" description="C2H2-type" evidence="13">
    <location>
        <begin position="882"/>
        <end position="910"/>
    </location>
</feature>
<dbReference type="SUPFAM" id="SSF57667">
    <property type="entry name" value="beta-beta-alpha zinc fingers"/>
    <property type="match status" value="7"/>
</dbReference>
<feature type="domain" description="C2H2-type" evidence="13">
    <location>
        <begin position="650"/>
        <end position="677"/>
    </location>
</feature>
<feature type="domain" description="C2H2-type" evidence="13">
    <location>
        <begin position="854"/>
        <end position="881"/>
    </location>
</feature>
<dbReference type="GO" id="GO:0000978">
    <property type="term" value="F:RNA polymerase II cis-regulatory region sequence-specific DNA binding"/>
    <property type="evidence" value="ECO:0007669"/>
    <property type="project" value="TreeGrafter"/>
</dbReference>
<feature type="compositionally biased region" description="Basic residues" evidence="12">
    <location>
        <begin position="221"/>
        <end position="240"/>
    </location>
</feature>
<gene>
    <name evidence="14" type="ORF">CUNI_LOCUS4844</name>
</gene>
<feature type="domain" description="C2H2-type" evidence="13">
    <location>
        <begin position="622"/>
        <end position="649"/>
    </location>
</feature>
<evidence type="ECO:0000256" key="6">
    <source>
        <dbReference type="ARBA" id="ARBA00022833"/>
    </source>
</evidence>
<dbReference type="PANTHER" id="PTHR24393:SF15">
    <property type="entry name" value="IP01243P-RELATED"/>
    <property type="match status" value="1"/>
</dbReference>
<feature type="compositionally biased region" description="Low complexity" evidence="12">
    <location>
        <begin position="327"/>
        <end position="336"/>
    </location>
</feature>
<dbReference type="Gene3D" id="3.30.160.60">
    <property type="entry name" value="Classic Zinc Finger"/>
    <property type="match status" value="11"/>
</dbReference>
<evidence type="ECO:0000256" key="5">
    <source>
        <dbReference type="ARBA" id="ARBA00022771"/>
    </source>
</evidence>
<sequence>MEFTLPLSSIDSQTSTSYKNWQHMKQRFKDHFSLEHKEQNHSKSSVASLLMFFNGDKIRGIMKSFSVCADDKFSLLDSVFENIEDLCLPGFILLYDRFRFCSLRQKRFEDLSQFVSKLQILADFCELREQRQKYVTNRIVDGVCSESLRKHLRRVSDLELETALDICEKAQRVRKDKCVDVTCQEISGKAEVLRRKPHAENKKRKIVNGKSGNIRKISSVNRKKSDVRKKKTSTREKRGRQGSASGDNLPQQTGKMETKSDRSMRSRTTNLGIFKETDHSIEAASGETTSPISSSTLRILRNNCPTKHSGSIKTLPERPNIKPNAKSVVSEQSSESQDVKIHTTHKMVMCGQSDVPHPTATKSTLSDSEDRQKSGKHASSDPASLSAVGHYISVSKSKDSQVCKNEEVAVNYSQMDNFMDLKSDQETSHACQGNNENSENKDNKQLRKCIIHGQSLGRSCEVQCHSRNTVDQVIKCSVCNTLVTSSHKLSQHMKQTQPDLLTSHCGECQVLFESQNALDQHRISHSAGPNIATEENLTCRDYGMELKSSSKYCHHRRKKHKSVTCGCDKCGLSFPYPSKLKLHLMSKHNATKPFMCEICGSSFAEKNMLTTHKNIHTGDKKYECPTCGRRFMLKTTLGNHMQTHLDRRPHTCNICGMGFKLSYYLKSHLKTHSETRERPHICSKCGAAFLKLAQLKNHERKHTGEKPYSCHVCSSHFSQLSSMKKHIKQIHEGVKPKDRFSCEYCGLSFTHSCKLKLHLMKHTGERPFSCNFCGCTYREKHQLNTHMKIHGGNEPFKCPFCIRRFLQKSSLEGHVRKHTGEKPFQCTVCFQSFSHKGYLRDHLKVHDENRERKYKCGICDKAFTCSSHMRSHEKLHNGDKPHKCDICGSQFTKRSSVKKHLKRTHGIQDATALQVQNCNIGSVVSEDAKMGMILPHMHPVDMCDQMEQQTDMLPGNQHQILVDTQSHRETQTDRSKECTPVENTETPQQLHSQLHLSHIHSAIRPEVLLDTRPQTPLGMCAGLHTVHSSLHHQIHQHPGIQILHPGLRTAVHLQGNCQMVPCMTTTLHTPVSQPENIPELLVYTMAT</sequence>
<feature type="compositionally biased region" description="Polar residues" evidence="12">
    <location>
        <begin position="302"/>
        <end position="312"/>
    </location>
</feature>
<comment type="caution">
    <text evidence="14">The sequence shown here is derived from an EMBL/GenBank/DDBJ whole genome shotgun (WGS) entry which is preliminary data.</text>
</comment>
<dbReference type="GO" id="GO:0005634">
    <property type="term" value="C:nucleus"/>
    <property type="evidence" value="ECO:0007669"/>
    <property type="project" value="UniProtKB-SubCell"/>
</dbReference>
<dbReference type="InterPro" id="IPR036236">
    <property type="entry name" value="Znf_C2H2_sf"/>
</dbReference>
<feature type="domain" description="C2H2-type" evidence="13">
    <location>
        <begin position="796"/>
        <end position="823"/>
    </location>
</feature>
<feature type="domain" description="C2H2-type" evidence="13">
    <location>
        <begin position="740"/>
        <end position="767"/>
    </location>
</feature>
<keyword evidence="9" id="KW-0804">Transcription</keyword>
<dbReference type="SMART" id="SM00355">
    <property type="entry name" value="ZnF_C2H2"/>
    <property type="match status" value="14"/>
</dbReference>
<dbReference type="FunFam" id="3.30.160.60:FF:000100">
    <property type="entry name" value="Zinc finger 45-like"/>
    <property type="match status" value="2"/>
</dbReference>
<keyword evidence="3" id="KW-0479">Metal-binding</keyword>
<dbReference type="PROSITE" id="PS50157">
    <property type="entry name" value="ZINC_FINGER_C2H2_2"/>
    <property type="match status" value="12"/>
</dbReference>
<keyword evidence="5 11" id="KW-0863">Zinc-finger</keyword>
<evidence type="ECO:0000259" key="13">
    <source>
        <dbReference type="PROSITE" id="PS50157"/>
    </source>
</evidence>
<dbReference type="FunFam" id="3.30.160.60:FF:000038">
    <property type="entry name" value="Zinc finger protein 624"/>
    <property type="match status" value="1"/>
</dbReference>
<dbReference type="InterPro" id="IPR013087">
    <property type="entry name" value="Znf_C2H2_type"/>
</dbReference>
<keyword evidence="7" id="KW-0805">Transcription regulation</keyword>
<dbReference type="EMBL" id="CAJHNH020000680">
    <property type="protein sequence ID" value="CAG5119286.1"/>
    <property type="molecule type" value="Genomic_DNA"/>
</dbReference>
<feature type="region of interest" description="Disordered" evidence="12">
    <location>
        <begin position="423"/>
        <end position="442"/>
    </location>
</feature>
<feature type="region of interest" description="Disordered" evidence="12">
    <location>
        <begin position="302"/>
        <end position="336"/>
    </location>
</feature>
<dbReference type="PANTHER" id="PTHR24393">
    <property type="entry name" value="ZINC FINGER PROTEIN"/>
    <property type="match status" value="1"/>
</dbReference>
<keyword evidence="8" id="KW-0238">DNA-binding</keyword>
<keyword evidence="6" id="KW-0862">Zinc</keyword>
<proteinExistence type="inferred from homology"/>
<dbReference type="OrthoDB" id="8117402at2759"/>
<evidence type="ECO:0000256" key="7">
    <source>
        <dbReference type="ARBA" id="ARBA00023015"/>
    </source>
</evidence>
<evidence type="ECO:0000256" key="12">
    <source>
        <dbReference type="SAM" id="MobiDB-lite"/>
    </source>
</evidence>
<evidence type="ECO:0000256" key="9">
    <source>
        <dbReference type="ARBA" id="ARBA00023163"/>
    </source>
</evidence>
<feature type="domain" description="C2H2-type" evidence="13">
    <location>
        <begin position="594"/>
        <end position="621"/>
    </location>
</feature>
<organism evidence="14 15">
    <name type="scientific">Candidula unifasciata</name>
    <dbReference type="NCBI Taxonomy" id="100452"/>
    <lineage>
        <taxon>Eukaryota</taxon>
        <taxon>Metazoa</taxon>
        <taxon>Spiralia</taxon>
        <taxon>Lophotrochozoa</taxon>
        <taxon>Mollusca</taxon>
        <taxon>Gastropoda</taxon>
        <taxon>Heterobranchia</taxon>
        <taxon>Euthyneura</taxon>
        <taxon>Panpulmonata</taxon>
        <taxon>Eupulmonata</taxon>
        <taxon>Stylommatophora</taxon>
        <taxon>Helicina</taxon>
        <taxon>Helicoidea</taxon>
        <taxon>Geomitridae</taxon>
        <taxon>Candidula</taxon>
    </lineage>
</organism>
<dbReference type="GO" id="GO:0008270">
    <property type="term" value="F:zinc ion binding"/>
    <property type="evidence" value="ECO:0007669"/>
    <property type="project" value="UniProtKB-KW"/>
</dbReference>
<dbReference type="Proteomes" id="UP000678393">
    <property type="component" value="Unassembled WGS sequence"/>
</dbReference>
<feature type="domain" description="C2H2-type" evidence="13">
    <location>
        <begin position="768"/>
        <end position="795"/>
    </location>
</feature>
<dbReference type="FunFam" id="3.30.160.60:FF:000065">
    <property type="entry name" value="B-cell CLL/lymphoma 6, member B"/>
    <property type="match status" value="1"/>
</dbReference>
<evidence type="ECO:0000256" key="10">
    <source>
        <dbReference type="ARBA" id="ARBA00023242"/>
    </source>
</evidence>
<feature type="domain" description="C2H2-type" evidence="13">
    <location>
        <begin position="708"/>
        <end position="736"/>
    </location>
</feature>
<name>A0A8S3YYB9_9EUPU</name>
<protein>
    <recommendedName>
        <fullName evidence="13">C2H2-type domain-containing protein</fullName>
    </recommendedName>
</protein>